<keyword evidence="2" id="KW-1133">Transmembrane helix</keyword>
<keyword evidence="2" id="KW-0812">Transmembrane</keyword>
<proteinExistence type="predicted"/>
<dbReference type="SUPFAM" id="SSF48452">
    <property type="entry name" value="TPR-like"/>
    <property type="match status" value="1"/>
</dbReference>
<accession>A0A518CMY9</accession>
<keyword evidence="1" id="KW-0802">TPR repeat</keyword>
<dbReference type="InterPro" id="IPR011990">
    <property type="entry name" value="TPR-like_helical_dom_sf"/>
</dbReference>
<dbReference type="KEGG" id="plon:Pla110_23220"/>
<dbReference type="AlphaFoldDB" id="A0A518CMY9"/>
<keyword evidence="2" id="KW-0472">Membrane</keyword>
<organism evidence="3 4">
    <name type="scientific">Polystyrenella longa</name>
    <dbReference type="NCBI Taxonomy" id="2528007"/>
    <lineage>
        <taxon>Bacteria</taxon>
        <taxon>Pseudomonadati</taxon>
        <taxon>Planctomycetota</taxon>
        <taxon>Planctomycetia</taxon>
        <taxon>Planctomycetales</taxon>
        <taxon>Planctomycetaceae</taxon>
        <taxon>Polystyrenella</taxon>
    </lineage>
</organism>
<keyword evidence="4" id="KW-1185">Reference proteome</keyword>
<dbReference type="EMBL" id="CP036281">
    <property type="protein sequence ID" value="QDU80591.1"/>
    <property type="molecule type" value="Genomic_DNA"/>
</dbReference>
<evidence type="ECO:0000256" key="1">
    <source>
        <dbReference type="PROSITE-ProRule" id="PRU00339"/>
    </source>
</evidence>
<dbReference type="SMART" id="SM00028">
    <property type="entry name" value="TPR"/>
    <property type="match status" value="6"/>
</dbReference>
<evidence type="ECO:0000313" key="4">
    <source>
        <dbReference type="Proteomes" id="UP000317178"/>
    </source>
</evidence>
<dbReference type="PANTHER" id="PTHR12558">
    <property type="entry name" value="CELL DIVISION CYCLE 16,23,27"/>
    <property type="match status" value="1"/>
</dbReference>
<protein>
    <submittedName>
        <fullName evidence="3">TPR repeat-containing protein YrrB</fullName>
    </submittedName>
</protein>
<feature type="repeat" description="TPR" evidence="1">
    <location>
        <begin position="231"/>
        <end position="264"/>
    </location>
</feature>
<dbReference type="PANTHER" id="PTHR12558:SF13">
    <property type="entry name" value="CELL DIVISION CYCLE PROTEIN 27 HOMOLOG"/>
    <property type="match status" value="1"/>
</dbReference>
<gene>
    <name evidence="3" type="primary">yrrB_2</name>
    <name evidence="3" type="ORF">Pla110_23220</name>
</gene>
<feature type="repeat" description="TPR" evidence="1">
    <location>
        <begin position="57"/>
        <end position="90"/>
    </location>
</feature>
<feature type="repeat" description="TPR" evidence="1">
    <location>
        <begin position="125"/>
        <end position="158"/>
    </location>
</feature>
<evidence type="ECO:0000256" key="2">
    <source>
        <dbReference type="SAM" id="Phobius"/>
    </source>
</evidence>
<dbReference type="Gene3D" id="1.25.40.10">
    <property type="entry name" value="Tetratricopeptide repeat domain"/>
    <property type="match status" value="1"/>
</dbReference>
<feature type="repeat" description="TPR" evidence="1">
    <location>
        <begin position="91"/>
        <end position="124"/>
    </location>
</feature>
<dbReference type="Proteomes" id="UP000317178">
    <property type="component" value="Chromosome"/>
</dbReference>
<dbReference type="Pfam" id="PF13174">
    <property type="entry name" value="TPR_6"/>
    <property type="match status" value="2"/>
</dbReference>
<sequence length="331" mass="37165">MPPNPSRVSLCRPISVISEIMRPIFFQIIAILFLLSMPLLSGCSWMRTSIMNPIDQAHLLTAKAETAYDNHDLHRAEQMYQKAIETNPRDGDIHRKLAELLITQGRIPEAIKHLNDAVERSPDDPETQYQLGKLLYEQGELSSALESLDQTLQIDPAHIDGLSLRAKIALLENDEATAISTYHRILTVSPENVPARINMAELQLKHGHPERAAPILRNICECNFASNDVKTDAYWKLGETYARMQRWDDAVDSYQIAQNHRPSENADDWFSVAFANYQAGHPVQAATAVQQALHLNSDHSHAQALSNTLAQQRLRDAAVQQTAGQPIRFAQ</sequence>
<dbReference type="OrthoDB" id="240283at2"/>
<dbReference type="PROSITE" id="PS50005">
    <property type="entry name" value="TPR"/>
    <property type="match status" value="4"/>
</dbReference>
<feature type="transmembrane region" description="Helical" evidence="2">
    <location>
        <begin position="20"/>
        <end position="41"/>
    </location>
</feature>
<name>A0A518CMY9_9PLAN</name>
<reference evidence="3 4" key="1">
    <citation type="submission" date="2019-02" db="EMBL/GenBank/DDBJ databases">
        <title>Deep-cultivation of Planctomycetes and their phenomic and genomic characterization uncovers novel biology.</title>
        <authorList>
            <person name="Wiegand S."/>
            <person name="Jogler M."/>
            <person name="Boedeker C."/>
            <person name="Pinto D."/>
            <person name="Vollmers J."/>
            <person name="Rivas-Marin E."/>
            <person name="Kohn T."/>
            <person name="Peeters S.H."/>
            <person name="Heuer A."/>
            <person name="Rast P."/>
            <person name="Oberbeckmann S."/>
            <person name="Bunk B."/>
            <person name="Jeske O."/>
            <person name="Meyerdierks A."/>
            <person name="Storesund J.E."/>
            <person name="Kallscheuer N."/>
            <person name="Luecker S."/>
            <person name="Lage O.M."/>
            <person name="Pohl T."/>
            <person name="Merkel B.J."/>
            <person name="Hornburger P."/>
            <person name="Mueller R.-W."/>
            <person name="Bruemmer F."/>
            <person name="Labrenz M."/>
            <person name="Spormann A.M."/>
            <person name="Op den Camp H."/>
            <person name="Overmann J."/>
            <person name="Amann R."/>
            <person name="Jetten M.S.M."/>
            <person name="Mascher T."/>
            <person name="Medema M.H."/>
            <person name="Devos D.P."/>
            <person name="Kaster A.-K."/>
            <person name="Ovreas L."/>
            <person name="Rohde M."/>
            <person name="Galperin M.Y."/>
            <person name="Jogler C."/>
        </authorList>
    </citation>
    <scope>NUCLEOTIDE SEQUENCE [LARGE SCALE GENOMIC DNA]</scope>
    <source>
        <strain evidence="3 4">Pla110</strain>
    </source>
</reference>
<dbReference type="PROSITE" id="PS50293">
    <property type="entry name" value="TPR_REGION"/>
    <property type="match status" value="1"/>
</dbReference>
<evidence type="ECO:0000313" key="3">
    <source>
        <dbReference type="EMBL" id="QDU80591.1"/>
    </source>
</evidence>
<dbReference type="Pfam" id="PF14559">
    <property type="entry name" value="TPR_19"/>
    <property type="match status" value="2"/>
</dbReference>
<dbReference type="InterPro" id="IPR019734">
    <property type="entry name" value="TPR_rpt"/>
</dbReference>